<dbReference type="PANTHER" id="PTHR12702:SF0">
    <property type="entry name" value="EXOCYST COMPLEX COMPONENT 6"/>
    <property type="match status" value="1"/>
</dbReference>
<feature type="region of interest" description="Disordered" evidence="6">
    <location>
        <begin position="877"/>
        <end position="931"/>
    </location>
</feature>
<keyword evidence="4" id="KW-0175">Coiled coil</keyword>
<reference evidence="9 10" key="1">
    <citation type="journal article" date="2009" name="Nature">
        <title>Evolution of pathogenicity and sexual reproduction in eight Candida genomes.</title>
        <authorList>
            <person name="Butler G."/>
            <person name="Rasmussen M.D."/>
            <person name="Lin M.F."/>
            <person name="Santos M.A."/>
            <person name="Sakthikumar S."/>
            <person name="Munro C.A."/>
            <person name="Rheinbay E."/>
            <person name="Grabherr M."/>
            <person name="Forche A."/>
            <person name="Reedy J.L."/>
            <person name="Agrafioti I."/>
            <person name="Arnaud M.B."/>
            <person name="Bates S."/>
            <person name="Brown A.J."/>
            <person name="Brunke S."/>
            <person name="Costanzo M.C."/>
            <person name="Fitzpatrick D.A."/>
            <person name="de Groot P.W."/>
            <person name="Harris D."/>
            <person name="Hoyer L.L."/>
            <person name="Hube B."/>
            <person name="Klis F.M."/>
            <person name="Kodira C."/>
            <person name="Lennard N."/>
            <person name="Logue M.E."/>
            <person name="Martin R."/>
            <person name="Neiman A.M."/>
            <person name="Nikolaou E."/>
            <person name="Quail M.A."/>
            <person name="Quinn J."/>
            <person name="Santos M.C."/>
            <person name="Schmitzberger F.F."/>
            <person name="Sherlock G."/>
            <person name="Shah P."/>
            <person name="Silverstein K.A."/>
            <person name="Skrzypek M.S."/>
            <person name="Soll D."/>
            <person name="Staggs R."/>
            <person name="Stansfield I."/>
            <person name="Stumpf M.P."/>
            <person name="Sudbery P.E."/>
            <person name="Srikantha T."/>
            <person name="Zeng Q."/>
            <person name="Berman J."/>
            <person name="Berriman M."/>
            <person name="Heitman J."/>
            <person name="Gow N.A."/>
            <person name="Lorenz M.C."/>
            <person name="Birren B.W."/>
            <person name="Kellis M."/>
            <person name="Cuomo C.A."/>
        </authorList>
    </citation>
    <scope>NUCLEOTIDE SEQUENCE [LARGE SCALE GENOMIC DNA]</scope>
    <source>
        <strain evidence="10">ATCC 11503 / BCRC 21390 / CBS 2605 / JCM 1781 / NBRC 1676 / NRRL YB-4239</strain>
    </source>
</reference>
<dbReference type="AlphaFoldDB" id="A5E457"/>
<dbReference type="GO" id="GO:0016020">
    <property type="term" value="C:membrane"/>
    <property type="evidence" value="ECO:0007669"/>
    <property type="project" value="TreeGrafter"/>
</dbReference>
<dbReference type="HOGENOM" id="CLU_009437_1_0_1"/>
<feature type="domain" description="Exocyst complex component EXOC6/Sec15 N-terminal" evidence="8">
    <location>
        <begin position="91"/>
        <end position="260"/>
    </location>
</feature>
<feature type="compositionally biased region" description="Basic and acidic residues" evidence="6">
    <location>
        <begin position="920"/>
        <end position="931"/>
    </location>
</feature>
<dbReference type="GO" id="GO:0090522">
    <property type="term" value="P:vesicle tethering involved in exocytosis"/>
    <property type="evidence" value="ECO:0007669"/>
    <property type="project" value="UniProtKB-UniRule"/>
</dbReference>
<dbReference type="GO" id="GO:0006893">
    <property type="term" value="P:Golgi to plasma membrane transport"/>
    <property type="evidence" value="ECO:0007669"/>
    <property type="project" value="TreeGrafter"/>
</dbReference>
<dbReference type="GO" id="GO:0006886">
    <property type="term" value="P:intracellular protein transport"/>
    <property type="evidence" value="ECO:0007669"/>
    <property type="project" value="InterPro"/>
</dbReference>
<feature type="compositionally biased region" description="Polar residues" evidence="6">
    <location>
        <begin position="891"/>
        <end position="900"/>
    </location>
</feature>
<evidence type="ECO:0000259" key="8">
    <source>
        <dbReference type="Pfam" id="PF20651"/>
    </source>
</evidence>
<evidence type="ECO:0000259" key="7">
    <source>
        <dbReference type="Pfam" id="PF04091"/>
    </source>
</evidence>
<dbReference type="InterPro" id="IPR046361">
    <property type="entry name" value="EXOC6/Sec15_C"/>
</dbReference>
<name>A5E457_LODEL</name>
<feature type="region of interest" description="Disordered" evidence="6">
    <location>
        <begin position="1"/>
        <end position="41"/>
    </location>
</feature>
<dbReference type="Pfam" id="PF04091">
    <property type="entry name" value="Sec15_C"/>
    <property type="match status" value="1"/>
</dbReference>
<dbReference type="PIRSF" id="PIRSF025007">
    <property type="entry name" value="Sec15"/>
    <property type="match status" value="1"/>
</dbReference>
<evidence type="ECO:0000256" key="5">
    <source>
        <dbReference type="PIRNR" id="PIRNR025007"/>
    </source>
</evidence>
<dbReference type="Gene3D" id="1.10.357.30">
    <property type="entry name" value="Exocyst complex subunit Sec15 C-terminal domain, N-terminal subdomain"/>
    <property type="match status" value="1"/>
</dbReference>
<dbReference type="EMBL" id="CH981529">
    <property type="protein sequence ID" value="EDK46215.1"/>
    <property type="molecule type" value="Genomic_DNA"/>
</dbReference>
<accession>A5E457</accession>
<feature type="domain" description="Exocyst complex subunit EXOC6/Sec15 C-terminal" evidence="7">
    <location>
        <begin position="452"/>
        <end position="825"/>
    </location>
</feature>
<dbReference type="KEGG" id="lel:PVL30_004113"/>
<organism evidence="9 10">
    <name type="scientific">Lodderomyces elongisporus (strain ATCC 11503 / CBS 2605 / JCM 1781 / NBRC 1676 / NRRL YB-4239)</name>
    <name type="common">Yeast</name>
    <name type="synonym">Saccharomyces elongisporus</name>
    <dbReference type="NCBI Taxonomy" id="379508"/>
    <lineage>
        <taxon>Eukaryota</taxon>
        <taxon>Fungi</taxon>
        <taxon>Dikarya</taxon>
        <taxon>Ascomycota</taxon>
        <taxon>Saccharomycotina</taxon>
        <taxon>Pichiomycetes</taxon>
        <taxon>Debaryomycetaceae</taxon>
        <taxon>Candida/Lodderomyces clade</taxon>
        <taxon>Lodderomyces</taxon>
    </lineage>
</organism>
<proteinExistence type="inferred from homology"/>
<comment type="similarity">
    <text evidence="1 5">Belongs to the SEC15 family.</text>
</comment>
<evidence type="ECO:0000256" key="1">
    <source>
        <dbReference type="ARBA" id="ARBA00007944"/>
    </source>
</evidence>
<dbReference type="InterPro" id="IPR042045">
    <property type="entry name" value="EXOC6/Sec15_C_dom1"/>
</dbReference>
<protein>
    <recommendedName>
        <fullName evidence="5">Exocyst complex component SEC15</fullName>
    </recommendedName>
</protein>
<evidence type="ECO:0000256" key="3">
    <source>
        <dbReference type="ARBA" id="ARBA00022483"/>
    </source>
</evidence>
<feature type="compositionally biased region" description="Low complexity" evidence="6">
    <location>
        <begin position="901"/>
        <end position="916"/>
    </location>
</feature>
<keyword evidence="2 5" id="KW-0813">Transport</keyword>
<sequence>MLASLLNGAVSNGHGRSNGKSTNSKRGTEDSESKDASKESAAVDSIQLESLLLLDDDLFQNTLNSDDYVENLAPLIKNAVRQNGLTEMITKLNNFVKLKDEELNEVSMNSMGEINQCMDTIASIHKEADQLNRQFLSVSQSLGKSAIELMTKKKNYVKYKDVCRRISEAQVVLLECIQVLELMNRILELIKHTKYFLALKLIDELTNIHIQKVNEFSFAKKIVDSIPHLTKMVKDDSFENLTKWLSINLERKLPNIGDSLYDSLYVLQGNWLECKRRNPTYLPYKLNSPVELSVRDSKLNYDVFKDETMQIPLDSVYDAILVYRTLNELENLSTVYYKEWMKKYSRIIYPLTSVASNKKDIVFTAKELDEYLRKIAAFFVMDKQLNILTKFQLRTNAQADELWMSYVSKLKPVLLHNLKNNDFYSLDELSNFKDIIGDFIQIMDSNEYDVSELYEVLMIIFKDHFAPLVVQFFRRKFIESLQSEFYTALQIDEEDYDTIMKRIFYESNASFAPRNVKSFPVKFPFSEDYVHFCGFVRQLINRTLKFLNEYYSYEVSEINDIIVNQIVEVFLGDKKGFGVAWEIEDFINKNANNKEVIAQSFVNSEYYLLSLYKIGVLLNQRLRQNTGMGIQNIDTNEAFTLHAVDTFIQLRKYSEDTVYKMIDTKISELLGLVEYDEYLPVERNTEANFAVKDFAMFLENLFTSIFENFPSQLRTLGLFRSYDFVSQHFLGVLKNADVFNEIFIDNFDLDIKYLEKSMKNLNASTNEDKDSSQGNVSVDSTFSELRQIIDLLKSKNYEEYMSNSSFRMRQYNSIKFEDGKKLIMKMQGVRFVNSSTSNIQANSEAPPLSRAQLPVQRGGTIKSLSHSISGSNFANILGGGNGNKNRDEDAVSNTSMTSLESSNTAPNINTATTTSNKFSHFTDRFKPSSAR</sequence>
<evidence type="ECO:0000256" key="2">
    <source>
        <dbReference type="ARBA" id="ARBA00022448"/>
    </source>
</evidence>
<evidence type="ECO:0000256" key="4">
    <source>
        <dbReference type="ARBA" id="ARBA00023054"/>
    </source>
</evidence>
<dbReference type="Pfam" id="PF20651">
    <property type="entry name" value="EXOC6_Sec15_N"/>
    <property type="match status" value="1"/>
</dbReference>
<comment type="function">
    <text evidence="5">Component of the exocyst complex involved in the docking of exocytic vesicles with fusion sites on the plasma membrane.</text>
</comment>
<dbReference type="InterPro" id="IPR007225">
    <property type="entry name" value="EXOC6/Sec15"/>
</dbReference>
<evidence type="ECO:0000313" key="10">
    <source>
        <dbReference type="Proteomes" id="UP000001996"/>
    </source>
</evidence>
<dbReference type="Proteomes" id="UP000001996">
    <property type="component" value="Unassembled WGS sequence"/>
</dbReference>
<keyword evidence="3 5" id="KW-0268">Exocytosis</keyword>
<dbReference type="InterPro" id="IPR042044">
    <property type="entry name" value="EXOC6PINT-1/Sec15/Tip20_C_dom2"/>
</dbReference>
<gene>
    <name evidence="9" type="ORF">LELG_04396</name>
</gene>
<dbReference type="eggNOG" id="KOG2176">
    <property type="taxonomic scope" value="Eukaryota"/>
</dbReference>
<dbReference type="STRING" id="379508.A5E457"/>
<dbReference type="Gene3D" id="1.20.58.670">
    <property type="entry name" value="Dsl1p vesicle tethering complex, Tip20p subunit, domain D"/>
    <property type="match status" value="1"/>
</dbReference>
<dbReference type="OrthoDB" id="10267033at2759"/>
<feature type="compositionally biased region" description="Basic and acidic residues" evidence="6">
    <location>
        <begin position="26"/>
        <end position="38"/>
    </location>
</feature>
<dbReference type="VEuPathDB" id="FungiDB:LELG_04396"/>
<dbReference type="GO" id="GO:0000145">
    <property type="term" value="C:exocyst"/>
    <property type="evidence" value="ECO:0007669"/>
    <property type="project" value="UniProtKB-UniRule"/>
</dbReference>
<dbReference type="InParanoid" id="A5E457"/>
<dbReference type="OMA" id="FPFHSEQ"/>
<keyword evidence="10" id="KW-1185">Reference proteome</keyword>
<dbReference type="PANTHER" id="PTHR12702">
    <property type="entry name" value="SEC15"/>
    <property type="match status" value="1"/>
</dbReference>
<evidence type="ECO:0000313" key="9">
    <source>
        <dbReference type="EMBL" id="EDK46215.1"/>
    </source>
</evidence>
<feature type="compositionally biased region" description="Polar residues" evidence="6">
    <location>
        <begin position="14"/>
        <end position="25"/>
    </location>
</feature>
<evidence type="ECO:0000256" key="6">
    <source>
        <dbReference type="SAM" id="MobiDB-lite"/>
    </source>
</evidence>
<dbReference type="InterPro" id="IPR048359">
    <property type="entry name" value="EXOC6_Sec15_N"/>
</dbReference>
<dbReference type="GeneID" id="5231412"/>
<dbReference type="FunCoup" id="A5E457">
    <property type="interactions" value="516"/>
</dbReference>